<evidence type="ECO:0000256" key="1">
    <source>
        <dbReference type="SAM" id="MobiDB-lite"/>
    </source>
</evidence>
<gene>
    <name evidence="2" type="ORF">MVEN_00702300</name>
</gene>
<dbReference type="OrthoDB" id="3268841at2759"/>
<feature type="compositionally biased region" description="Basic and acidic residues" evidence="1">
    <location>
        <begin position="75"/>
        <end position="96"/>
    </location>
</feature>
<evidence type="ECO:0000313" key="2">
    <source>
        <dbReference type="EMBL" id="KAF7359775.1"/>
    </source>
</evidence>
<keyword evidence="3" id="KW-1185">Reference proteome</keyword>
<proteinExistence type="predicted"/>
<reference evidence="2" key="1">
    <citation type="submission" date="2020-05" db="EMBL/GenBank/DDBJ databases">
        <title>Mycena genomes resolve the evolution of fungal bioluminescence.</title>
        <authorList>
            <person name="Tsai I.J."/>
        </authorList>
    </citation>
    <scope>NUCLEOTIDE SEQUENCE</scope>
    <source>
        <strain evidence="2">CCC161011</strain>
    </source>
</reference>
<evidence type="ECO:0000313" key="3">
    <source>
        <dbReference type="Proteomes" id="UP000620124"/>
    </source>
</evidence>
<dbReference type="AlphaFoldDB" id="A0A8H6YEQ2"/>
<dbReference type="Proteomes" id="UP000620124">
    <property type="component" value="Unassembled WGS sequence"/>
</dbReference>
<name>A0A8H6YEQ2_9AGAR</name>
<comment type="caution">
    <text evidence="2">The sequence shown here is derived from an EMBL/GenBank/DDBJ whole genome shotgun (WGS) entry which is preliminary data.</text>
</comment>
<sequence>MALPKLYAVSMMWTLNAQRTIRVAHSSHNGMTTSSNEISGGRTRAALHRQGDIELGAIQVVTQMGTRIDVRDMFDPANDREDSKRVRMAVESKGSDNESIQYSSK</sequence>
<organism evidence="2 3">
    <name type="scientific">Mycena venus</name>
    <dbReference type="NCBI Taxonomy" id="2733690"/>
    <lineage>
        <taxon>Eukaryota</taxon>
        <taxon>Fungi</taxon>
        <taxon>Dikarya</taxon>
        <taxon>Basidiomycota</taxon>
        <taxon>Agaricomycotina</taxon>
        <taxon>Agaricomycetes</taxon>
        <taxon>Agaricomycetidae</taxon>
        <taxon>Agaricales</taxon>
        <taxon>Marasmiineae</taxon>
        <taxon>Mycenaceae</taxon>
        <taxon>Mycena</taxon>
    </lineage>
</organism>
<protein>
    <submittedName>
        <fullName evidence="2">Uncharacterized protein</fullName>
    </submittedName>
</protein>
<accession>A0A8H6YEQ2</accession>
<feature type="region of interest" description="Disordered" evidence="1">
    <location>
        <begin position="75"/>
        <end position="105"/>
    </location>
</feature>
<dbReference type="EMBL" id="JACAZI010000005">
    <property type="protein sequence ID" value="KAF7359775.1"/>
    <property type="molecule type" value="Genomic_DNA"/>
</dbReference>